<name>A0A7X9S9W9_9BACE</name>
<gene>
    <name evidence="8" type="ORF">HF841_04835</name>
</gene>
<dbReference type="PANTHER" id="PTHR30629:SF2">
    <property type="entry name" value="PROPHAGE INTEGRASE INTS-RELATED"/>
    <property type="match status" value="1"/>
</dbReference>
<feature type="domain" description="Core-binding (CB)" evidence="7">
    <location>
        <begin position="144"/>
        <end position="241"/>
    </location>
</feature>
<evidence type="ECO:0000256" key="3">
    <source>
        <dbReference type="ARBA" id="ARBA00023125"/>
    </source>
</evidence>
<evidence type="ECO:0000313" key="9">
    <source>
        <dbReference type="Proteomes" id="UP000520291"/>
    </source>
</evidence>
<evidence type="ECO:0000256" key="2">
    <source>
        <dbReference type="ARBA" id="ARBA00022908"/>
    </source>
</evidence>
<evidence type="ECO:0000256" key="4">
    <source>
        <dbReference type="ARBA" id="ARBA00023172"/>
    </source>
</evidence>
<evidence type="ECO:0000256" key="5">
    <source>
        <dbReference type="PROSITE-ProRule" id="PRU01248"/>
    </source>
</evidence>
<protein>
    <submittedName>
        <fullName evidence="8">Site-specific integrase</fullName>
    </submittedName>
</protein>
<dbReference type="PROSITE" id="PS51900">
    <property type="entry name" value="CB"/>
    <property type="match status" value="1"/>
</dbReference>
<dbReference type="InterPro" id="IPR050808">
    <property type="entry name" value="Phage_Integrase"/>
</dbReference>
<keyword evidence="3 5" id="KW-0238">DNA-binding</keyword>
<reference evidence="8 9" key="1">
    <citation type="submission" date="2020-04" db="EMBL/GenBank/DDBJ databases">
        <authorList>
            <person name="Hitch T.C.A."/>
            <person name="Wylensek D."/>
            <person name="Clavel T."/>
        </authorList>
    </citation>
    <scope>NUCLEOTIDE SEQUENCE [LARGE SCALE GENOMIC DNA]</scope>
    <source>
        <strain evidence="8 9">WCA3-601-WT-5E</strain>
    </source>
</reference>
<keyword evidence="4" id="KW-0233">DNA recombination</keyword>
<dbReference type="Gene3D" id="1.10.150.130">
    <property type="match status" value="1"/>
</dbReference>
<evidence type="ECO:0000256" key="1">
    <source>
        <dbReference type="ARBA" id="ARBA00008857"/>
    </source>
</evidence>
<dbReference type="PROSITE" id="PS51898">
    <property type="entry name" value="TYR_RECOMBINASE"/>
    <property type="match status" value="1"/>
</dbReference>
<evidence type="ECO:0000259" key="6">
    <source>
        <dbReference type="PROSITE" id="PS51898"/>
    </source>
</evidence>
<dbReference type="Gene3D" id="1.10.443.10">
    <property type="entry name" value="Intergrase catalytic core"/>
    <property type="match status" value="1"/>
</dbReference>
<dbReference type="SUPFAM" id="SSF56349">
    <property type="entry name" value="DNA breaking-rejoining enzymes"/>
    <property type="match status" value="1"/>
</dbReference>
<sequence>MSSSKTRKGASINNIVDYTLPKLHTGKNWYVDFTCFDPADGRMRRKKYMLDSIDKVSDRKKRAAMIIANATARLQNGWNPWAEASTERQYSKFSEVTSLYIRYIEKLTSNNTLKKKTSYDYQSRMNMLLEYNSTRSIPIIYIYQFDQPYISDFLDYILLDRDATARTRNNYRTWLSAFCTWLQEKKYIDTNPTERIKPLAEGEKIRSALTTSDLIRLKEYLTETNKSFLLACMMEYYTFIRPDELSNIRLSDINIKEQKVFVSSSISKNRRDGMVGLNDTIIKMMIELDIFNNPSHCYLFGKQFKPNTNKADSRIFREYFNKVRAFLKWPNCYQFYSLKDTGIRDLANAEGIVVARDQARHSDISTTNKYLKGDALSVHEETKHFRGGL</sequence>
<organism evidence="8 9">
    <name type="scientific">Bacteroides eggerthii</name>
    <dbReference type="NCBI Taxonomy" id="28111"/>
    <lineage>
        <taxon>Bacteria</taxon>
        <taxon>Pseudomonadati</taxon>
        <taxon>Bacteroidota</taxon>
        <taxon>Bacteroidia</taxon>
        <taxon>Bacteroidales</taxon>
        <taxon>Bacteroidaceae</taxon>
        <taxon>Bacteroides</taxon>
    </lineage>
</organism>
<dbReference type="Pfam" id="PF00589">
    <property type="entry name" value="Phage_integrase"/>
    <property type="match status" value="1"/>
</dbReference>
<dbReference type="CDD" id="cd00397">
    <property type="entry name" value="DNA_BRE_C"/>
    <property type="match status" value="1"/>
</dbReference>
<keyword evidence="2" id="KW-0229">DNA integration</keyword>
<dbReference type="PANTHER" id="PTHR30629">
    <property type="entry name" value="PROPHAGE INTEGRASE"/>
    <property type="match status" value="1"/>
</dbReference>
<dbReference type="Proteomes" id="UP000520291">
    <property type="component" value="Unassembled WGS sequence"/>
</dbReference>
<dbReference type="EMBL" id="JABAGL010000005">
    <property type="protein sequence ID" value="NME85350.1"/>
    <property type="molecule type" value="Genomic_DNA"/>
</dbReference>
<accession>A0A7X9S9W9</accession>
<feature type="domain" description="Tyr recombinase" evidence="6">
    <location>
        <begin position="204"/>
        <end position="383"/>
    </location>
</feature>
<dbReference type="InterPro" id="IPR002104">
    <property type="entry name" value="Integrase_catalytic"/>
</dbReference>
<dbReference type="AlphaFoldDB" id="A0A7X9S9W9"/>
<dbReference type="RefSeq" id="WP_168947316.1">
    <property type="nucleotide sequence ID" value="NZ_JABAGL010000005.1"/>
</dbReference>
<comment type="similarity">
    <text evidence="1">Belongs to the 'phage' integrase family.</text>
</comment>
<comment type="caution">
    <text evidence="8">The sequence shown here is derived from an EMBL/GenBank/DDBJ whole genome shotgun (WGS) entry which is preliminary data.</text>
</comment>
<proteinExistence type="inferred from homology"/>
<evidence type="ECO:0000313" key="8">
    <source>
        <dbReference type="EMBL" id="NME85350.1"/>
    </source>
</evidence>
<dbReference type="GO" id="GO:0015074">
    <property type="term" value="P:DNA integration"/>
    <property type="evidence" value="ECO:0007669"/>
    <property type="project" value="UniProtKB-KW"/>
</dbReference>
<dbReference type="InterPro" id="IPR011010">
    <property type="entry name" value="DNA_brk_join_enz"/>
</dbReference>
<dbReference type="InterPro" id="IPR013762">
    <property type="entry name" value="Integrase-like_cat_sf"/>
</dbReference>
<dbReference type="InterPro" id="IPR044068">
    <property type="entry name" value="CB"/>
</dbReference>
<evidence type="ECO:0000259" key="7">
    <source>
        <dbReference type="PROSITE" id="PS51900"/>
    </source>
</evidence>
<dbReference type="InterPro" id="IPR010998">
    <property type="entry name" value="Integrase_recombinase_N"/>
</dbReference>
<dbReference type="GO" id="GO:0006310">
    <property type="term" value="P:DNA recombination"/>
    <property type="evidence" value="ECO:0007669"/>
    <property type="project" value="UniProtKB-KW"/>
</dbReference>
<dbReference type="GO" id="GO:0003677">
    <property type="term" value="F:DNA binding"/>
    <property type="evidence" value="ECO:0007669"/>
    <property type="project" value="UniProtKB-UniRule"/>
</dbReference>